<keyword evidence="2" id="KW-1185">Reference proteome</keyword>
<sequence length="67" mass="7605">MLGGLVLAGTRRCKQKCWNASHRNRQTSERLKRGWRHAGCGEWTAFAIWTAAEVDPTPVSAYVTMRE</sequence>
<comment type="caution">
    <text evidence="1">The sequence shown here is derived from an EMBL/GenBank/DDBJ whole genome shotgun (WGS) entry which is preliminary data.</text>
</comment>
<organism evidence="1 2">
    <name type="scientific">Ficus carica</name>
    <name type="common">Common fig</name>
    <dbReference type="NCBI Taxonomy" id="3494"/>
    <lineage>
        <taxon>Eukaryota</taxon>
        <taxon>Viridiplantae</taxon>
        <taxon>Streptophyta</taxon>
        <taxon>Embryophyta</taxon>
        <taxon>Tracheophyta</taxon>
        <taxon>Spermatophyta</taxon>
        <taxon>Magnoliopsida</taxon>
        <taxon>eudicotyledons</taxon>
        <taxon>Gunneridae</taxon>
        <taxon>Pentapetalae</taxon>
        <taxon>rosids</taxon>
        <taxon>fabids</taxon>
        <taxon>Rosales</taxon>
        <taxon>Moraceae</taxon>
        <taxon>Ficeae</taxon>
        <taxon>Ficus</taxon>
    </lineage>
</organism>
<gene>
    <name evidence="1" type="ORF">TIFTF001_034188</name>
</gene>
<dbReference type="EMBL" id="BTGU01000212">
    <property type="protein sequence ID" value="GMN65110.1"/>
    <property type="molecule type" value="Genomic_DNA"/>
</dbReference>
<dbReference type="AlphaFoldDB" id="A0AA88E2B0"/>
<evidence type="ECO:0000313" key="2">
    <source>
        <dbReference type="Proteomes" id="UP001187192"/>
    </source>
</evidence>
<name>A0AA88E2B0_FICCA</name>
<proteinExistence type="predicted"/>
<protein>
    <submittedName>
        <fullName evidence="1">Uncharacterized protein</fullName>
    </submittedName>
</protein>
<accession>A0AA88E2B0</accession>
<evidence type="ECO:0000313" key="1">
    <source>
        <dbReference type="EMBL" id="GMN65110.1"/>
    </source>
</evidence>
<dbReference type="Proteomes" id="UP001187192">
    <property type="component" value="Unassembled WGS sequence"/>
</dbReference>
<reference evidence="1" key="1">
    <citation type="submission" date="2023-07" db="EMBL/GenBank/DDBJ databases">
        <title>draft genome sequence of fig (Ficus carica).</title>
        <authorList>
            <person name="Takahashi T."/>
            <person name="Nishimura K."/>
        </authorList>
    </citation>
    <scope>NUCLEOTIDE SEQUENCE</scope>
</reference>